<dbReference type="Pfam" id="PF21168">
    <property type="entry name" value="FkbO_Hyg5-like_N"/>
    <property type="match status" value="1"/>
</dbReference>
<accession>A0A842HD09</accession>
<dbReference type="Gene3D" id="3.30.1330.40">
    <property type="entry name" value="RutC-like"/>
    <property type="match status" value="1"/>
</dbReference>
<keyword evidence="3" id="KW-1185">Reference proteome</keyword>
<evidence type="ECO:0000259" key="1">
    <source>
        <dbReference type="Pfam" id="PF21168"/>
    </source>
</evidence>
<dbReference type="Proteomes" id="UP000546464">
    <property type="component" value="Unassembled WGS sequence"/>
</dbReference>
<dbReference type="EMBL" id="JACHVB010000021">
    <property type="protein sequence ID" value="MBC2594373.1"/>
    <property type="molecule type" value="Genomic_DNA"/>
</dbReference>
<name>A0A842HD09_9BACT</name>
<reference evidence="2 3" key="1">
    <citation type="submission" date="2020-07" db="EMBL/GenBank/DDBJ databases">
        <authorList>
            <person name="Feng X."/>
        </authorList>
    </citation>
    <scope>NUCLEOTIDE SEQUENCE [LARGE SCALE GENOMIC DNA]</scope>
    <source>
        <strain evidence="2 3">JCM31066</strain>
    </source>
</reference>
<gene>
    <name evidence="2" type="ORF">H5P28_08900</name>
</gene>
<comment type="caution">
    <text evidence="2">The sequence shown here is derived from an EMBL/GenBank/DDBJ whole genome shotgun (WGS) entry which is preliminary data.</text>
</comment>
<organism evidence="2 3">
    <name type="scientific">Ruficoccus amylovorans</name>
    <dbReference type="NCBI Taxonomy" id="1804625"/>
    <lineage>
        <taxon>Bacteria</taxon>
        <taxon>Pseudomonadati</taxon>
        <taxon>Verrucomicrobiota</taxon>
        <taxon>Opitutia</taxon>
        <taxon>Puniceicoccales</taxon>
        <taxon>Cerasicoccaceae</taxon>
        <taxon>Ruficoccus</taxon>
    </lineage>
</organism>
<dbReference type="InterPro" id="IPR035959">
    <property type="entry name" value="RutC-like_sf"/>
</dbReference>
<dbReference type="AlphaFoldDB" id="A0A842HD09"/>
<feature type="domain" description="Chorismatase FkbO/Hyg5-like N-terminal" evidence="1">
    <location>
        <begin position="45"/>
        <end position="151"/>
    </location>
</feature>
<dbReference type="RefSeq" id="WP_185675357.1">
    <property type="nucleotide sequence ID" value="NZ_JACHVB010000021.1"/>
</dbReference>
<proteinExistence type="predicted"/>
<evidence type="ECO:0000313" key="3">
    <source>
        <dbReference type="Proteomes" id="UP000546464"/>
    </source>
</evidence>
<dbReference type="SUPFAM" id="SSF55298">
    <property type="entry name" value="YjgF-like"/>
    <property type="match status" value="1"/>
</dbReference>
<sequence length="310" mass="33531">MPTSLRFGASRTRLHPGDAGIELAVPLLAGTADERLWPGTLERVDGDLLTGSEGPWRCVALSVPVTQDMRETTRSAYARLLAALGPAHSLRIWNYVPAINEEAEGLENYRAFCAGRHEAFAAFAGAGFERHFCAASAVGTVEPRLSVIALATEFSVEHLENPFQCPAYHYPPEYGPRSPSFSRASVVAGSEPVFYISGTSAVLGAASVAPGDLPGQLASTGENLLRMLAQGRRVLGAETLAGLEAPFCRVYLRRPEDVPVVQAWLEKQPWFDAGQYMIVQADICRRELLVEIELSWAAHVLNPSADTMPA</sequence>
<dbReference type="InterPro" id="IPR049368">
    <property type="entry name" value="FkbO_Hyg5-like_N"/>
</dbReference>
<evidence type="ECO:0000313" key="2">
    <source>
        <dbReference type="EMBL" id="MBC2594373.1"/>
    </source>
</evidence>
<protein>
    <recommendedName>
        <fullName evidence="1">Chorismatase FkbO/Hyg5-like N-terminal domain-containing protein</fullName>
    </recommendedName>
</protein>